<dbReference type="InterPro" id="IPR011990">
    <property type="entry name" value="TPR-like_helical_dom_sf"/>
</dbReference>
<dbReference type="InterPro" id="IPR052945">
    <property type="entry name" value="Mitotic_Regulator"/>
</dbReference>
<accession>A0A238HIL2</accession>
<evidence type="ECO:0000313" key="2">
    <source>
        <dbReference type="EMBL" id="SMQ13314.1"/>
    </source>
</evidence>
<feature type="signal peptide" evidence="1">
    <location>
        <begin position="1"/>
        <end position="18"/>
    </location>
</feature>
<dbReference type="OrthoDB" id="8595859at2"/>
<evidence type="ECO:0000313" key="3">
    <source>
        <dbReference type="EMBL" id="SNB82008.1"/>
    </source>
</evidence>
<reference evidence="3 4" key="2">
    <citation type="submission" date="2017-06" db="EMBL/GenBank/DDBJ databases">
        <authorList>
            <person name="Kim H.J."/>
            <person name="Triplett B.A."/>
        </authorList>
    </citation>
    <scope>NUCLEOTIDE SEQUENCE [LARGE SCALE GENOMIC DNA]</scope>
    <source>
        <strain evidence="3">Kingella_eburonensis</strain>
    </source>
</reference>
<dbReference type="Gene3D" id="1.25.40.10">
    <property type="entry name" value="Tetratricopeptide repeat domain"/>
    <property type="match status" value="1"/>
</dbReference>
<keyword evidence="1" id="KW-0732">Signal</keyword>
<dbReference type="PANTHER" id="PTHR43628">
    <property type="entry name" value="ACTIVATOR OF C KINASE PROTEIN 1-RELATED"/>
    <property type="match status" value="1"/>
</dbReference>
<dbReference type="InterPro" id="IPR006597">
    <property type="entry name" value="Sel1-like"/>
</dbReference>
<name>A0A238HIL2_9NEIS</name>
<dbReference type="SMART" id="SM00671">
    <property type="entry name" value="SEL1"/>
    <property type="match status" value="3"/>
</dbReference>
<dbReference type="STRING" id="1522312.GCA_900177895_01022"/>
<reference evidence="2" key="1">
    <citation type="submission" date="2017-05" db="EMBL/GenBank/DDBJ databases">
        <authorList>
            <person name="Song R."/>
            <person name="Chenine A.L."/>
            <person name="Ruprecht R.M."/>
        </authorList>
    </citation>
    <scope>NUCLEOTIDE SEQUENCE</scope>
    <source>
        <strain evidence="2">Kingella_eburonensis</strain>
    </source>
</reference>
<dbReference type="AlphaFoldDB" id="A0A238HIL2"/>
<sequence length="179" mass="19531">MKKLLLTLLLACTASAYATQPENANQAKYAQAVQAYTKHNFQAAFRILKPLAKQGDKTAQHNLAVLYQDGLGVKADAKQALYWYEQAANQGEAEAQFMAGKMYSDGDGVEQDYAKAVYWYTKAAEQGHNEAQNNLAARYATGTGVEKNITTAKQWYAKAAAQGNAAAAHTLQQLEATFK</sequence>
<dbReference type="PANTHER" id="PTHR43628:SF1">
    <property type="entry name" value="CHITIN SYNTHASE REGULATORY FACTOR 2-RELATED"/>
    <property type="match status" value="1"/>
</dbReference>
<proteinExistence type="predicted"/>
<dbReference type="RefSeq" id="WP_095063285.1">
    <property type="nucleotide sequence ID" value="NZ_FXUV02000061.1"/>
</dbReference>
<dbReference type="Pfam" id="PF08238">
    <property type="entry name" value="Sel1"/>
    <property type="match status" value="4"/>
</dbReference>
<evidence type="ECO:0000313" key="4">
    <source>
        <dbReference type="Proteomes" id="UP000215450"/>
    </source>
</evidence>
<keyword evidence="4" id="KW-1185">Reference proteome</keyword>
<dbReference type="EMBL" id="FXUV01000056">
    <property type="protein sequence ID" value="SMQ13314.1"/>
    <property type="molecule type" value="Genomic_DNA"/>
</dbReference>
<protein>
    <submittedName>
        <fullName evidence="2">Localization factor PodJL</fullName>
    </submittedName>
</protein>
<organism evidence="2">
    <name type="scientific">Kingella negevensis</name>
    <dbReference type="NCBI Taxonomy" id="1522312"/>
    <lineage>
        <taxon>Bacteria</taxon>
        <taxon>Pseudomonadati</taxon>
        <taxon>Pseudomonadota</taxon>
        <taxon>Betaproteobacteria</taxon>
        <taxon>Neisseriales</taxon>
        <taxon>Neisseriaceae</taxon>
        <taxon>Kingella</taxon>
    </lineage>
</organism>
<dbReference type="SUPFAM" id="SSF81901">
    <property type="entry name" value="HCP-like"/>
    <property type="match status" value="1"/>
</dbReference>
<feature type="chain" id="PRO_5015075223" evidence="1">
    <location>
        <begin position="19"/>
        <end position="179"/>
    </location>
</feature>
<gene>
    <name evidence="2" type="primary">podJ</name>
    <name evidence="2" type="ORF">KEBURONENSIS_01980</name>
    <name evidence="3" type="ORF">KEBURONENSIS_01996</name>
</gene>
<dbReference type="Proteomes" id="UP000215450">
    <property type="component" value="Unassembled WGS sequence"/>
</dbReference>
<evidence type="ECO:0000256" key="1">
    <source>
        <dbReference type="SAM" id="SignalP"/>
    </source>
</evidence>
<dbReference type="EMBL" id="FXUV02000061">
    <property type="protein sequence ID" value="SNB82008.1"/>
    <property type="molecule type" value="Genomic_DNA"/>
</dbReference>